<evidence type="ECO:0000259" key="1">
    <source>
        <dbReference type="Pfam" id="PF13946"/>
    </source>
</evidence>
<proteinExistence type="predicted"/>
<evidence type="ECO:0000313" key="2">
    <source>
        <dbReference type="EMBL" id="SFD85191.1"/>
    </source>
</evidence>
<keyword evidence="3" id="KW-1185">Reference proteome</keyword>
<dbReference type="PRINTS" id="PR00313">
    <property type="entry name" value="CABNDNGRPT"/>
</dbReference>
<dbReference type="Pfam" id="PF13946">
    <property type="entry name" value="DUF4214"/>
    <property type="match status" value="1"/>
</dbReference>
<dbReference type="STRING" id="1164594.SAMN05216204_1418"/>
<dbReference type="InterPro" id="IPR038255">
    <property type="entry name" value="PBS_linker_sf"/>
</dbReference>
<reference evidence="3" key="1">
    <citation type="submission" date="2016-10" db="EMBL/GenBank/DDBJ databases">
        <authorList>
            <person name="Varghese N."/>
            <person name="Submissions S."/>
        </authorList>
    </citation>
    <scope>NUCLEOTIDE SEQUENCE [LARGE SCALE GENOMIC DNA]</scope>
    <source>
        <strain evidence="3">CGMCC 1.12041</strain>
    </source>
</reference>
<protein>
    <recommendedName>
        <fullName evidence="1">DUF4214 domain-containing protein</fullName>
    </recommendedName>
</protein>
<dbReference type="OrthoDB" id="480426at2"/>
<dbReference type="RefSeq" id="WP_091876929.1">
    <property type="nucleotide sequence ID" value="NZ_FOLD01000041.1"/>
</dbReference>
<name>A0A1I1VQG6_9BURK</name>
<dbReference type="InterPro" id="IPR025282">
    <property type="entry name" value="DUF4214"/>
</dbReference>
<evidence type="ECO:0000313" key="3">
    <source>
        <dbReference type="Proteomes" id="UP000198639"/>
    </source>
</evidence>
<dbReference type="InterPro" id="IPR011049">
    <property type="entry name" value="Serralysin-like_metalloprot_C"/>
</dbReference>
<feature type="domain" description="DUF4214" evidence="1">
    <location>
        <begin position="45"/>
        <end position="110"/>
    </location>
</feature>
<organism evidence="2 3">
    <name type="scientific">Massilia yuzhufengensis</name>
    <dbReference type="NCBI Taxonomy" id="1164594"/>
    <lineage>
        <taxon>Bacteria</taxon>
        <taxon>Pseudomonadati</taxon>
        <taxon>Pseudomonadota</taxon>
        <taxon>Betaproteobacteria</taxon>
        <taxon>Burkholderiales</taxon>
        <taxon>Oxalobacteraceae</taxon>
        <taxon>Telluria group</taxon>
        <taxon>Massilia</taxon>
    </lineage>
</organism>
<sequence>MGIYTEAVQKLYVAYFNRPADFGGLAYWEKIVTAANGNTSAVSAAFAASQEYKDTYAGKSAFQVINTIYNNLFGRDAEPAALLFWGDALNNRAVTIDNAVTTIAAAAQNADAVAYKNKVAAATAFSASLDTTSEILGYDGAKANEAAKIWLSTVSTDASLAAAIAPAALSTTVNNVAQIGLSTTGTTVALTTGVDTLTGTAGNDTFNGLIDATSATSPATTLTALDSINGGTGADTLAITALTAMTAAPSISVSNVEVVTVRAASTVTADISAWTGVEQFNITEASGNVNVAAAGTTNINATLKANGAAVTAVNGGKDVVVKMTDVASTAQDINVGLVTAAKGVVSVESIGKAAVLGSGLTLGDINVKGGTTVNVTQTATSAAPTGVGAATTYNLGAVTVTGEASTTTVNVKQTATISAREGIADVAEVQETTTLKFSAVTGGQTVSVGGLTFTASKNLTAAEVASAFSNLVRGTVPVAGDTQGSGLALNGTYTGALNGWNSAAANGDSVTFTARFGGVATDLTVGGTATLPTPTTVQGVDEDGQVARLGVNTGVVTVNDAAGSIKTISIDAYANGSSIIGGAVLDTLNLSNAASGAGINVADTAATLALNLSGVASTGGTAAIGFTAAPTTLNVKSTGANRATITAAATETLNVSGTGTLTAGAGLSGVKTIVVTETAGLSLSGSAASITSVNTTGTTGTVTTTIDGSKATYTGGAGVDTVTLSTTSVTKAITLGAGNDRVNLADGTTAIATEGSIAAGDGTDILGMLAADAVTASQGTTFAGKVTGFERLYLRGATGTQEVEADVLGAFNDIGVNAVVGGSITIDGLTSGATLRLSDNTNVATTLKIKGAADSTADVANIIITAVNAVDGNNDSNGTVTIAEVETINITTADGLTESPTNFSPDTQNLTLAATKAKAIVVTGNTALNLTNTGNINVASIDGSAMTAALTVQAAGNTATTITGGSGNDILTASAQGGGNIAQVSTLTFTNGAGTAGIAANDQIKATVAGQDFTQNFTGDFNATIAALALQINNSVPAGVNATAVNGVITITAENAGTAFSANTSFTSAYTAANVTGAYAEGNVNYVADVDTITFTDGAAAGALDGDDALTVTVNGKAFTQTFVTDFAATVAALAGQINAEASLDATATAGVITVTGTNAPVVITAVAGVNGTTPTTATGVTAEGAVNFVADADTLVITETAALGAGDTIRVNITNANGSVSTADIAFNTDLDTTMAAVAAAADALAGFDASYVAGTNTLTVTDALGNVPVTGLSLSVVDKTTSLTSSFTTTTSNQAVVAASDVLIGGAGNDILVSAQGMATLTGGAGADLFRVGAPSLNVNSYATITDFTSADLIQFAGADSFAAARVTLGATAVFQDYANAAINSIGGNDLAWFQFNGDTYIVMDAMTGLGNGTTFENGHDMIVKLTGTVDLSNASFNAQYGTVGLI</sequence>
<gene>
    <name evidence="2" type="ORF">SAMN05216204_1418</name>
</gene>
<dbReference type="Gene3D" id="1.10.3130.20">
    <property type="entry name" value="Phycobilisome linker domain"/>
    <property type="match status" value="1"/>
</dbReference>
<dbReference type="Proteomes" id="UP000198639">
    <property type="component" value="Unassembled WGS sequence"/>
</dbReference>
<accession>A0A1I1VQG6</accession>
<dbReference type="EMBL" id="FOLD01000041">
    <property type="protein sequence ID" value="SFD85191.1"/>
    <property type="molecule type" value="Genomic_DNA"/>
</dbReference>
<dbReference type="Gene3D" id="2.150.10.10">
    <property type="entry name" value="Serralysin-like metalloprotease, C-terminal"/>
    <property type="match status" value="1"/>
</dbReference>